<protein>
    <submittedName>
        <fullName evidence="6">Protein kinase domain containing protein</fullName>
    </submittedName>
</protein>
<gene>
    <name evidence="6" type="ORF">ACA1_251760</name>
</gene>
<dbReference type="PIRSF" id="PIRSF000654">
    <property type="entry name" value="Integrin-linked_kinase"/>
    <property type="match status" value="1"/>
</dbReference>
<evidence type="ECO:0000313" key="6">
    <source>
        <dbReference type="EMBL" id="ELR22282.1"/>
    </source>
</evidence>
<dbReference type="Gene3D" id="3.30.200.20">
    <property type="entry name" value="Phosphorylase Kinase, domain 1"/>
    <property type="match status" value="1"/>
</dbReference>
<dbReference type="PROSITE" id="PS00108">
    <property type="entry name" value="PROTEIN_KINASE_ST"/>
    <property type="match status" value="1"/>
</dbReference>
<dbReference type="EMBL" id="KB007885">
    <property type="protein sequence ID" value="ELR22282.1"/>
    <property type="molecule type" value="Genomic_DNA"/>
</dbReference>
<name>L8HAK7_ACACF</name>
<evidence type="ECO:0000256" key="1">
    <source>
        <dbReference type="ARBA" id="ARBA00022741"/>
    </source>
</evidence>
<dbReference type="GO" id="GO:0004674">
    <property type="term" value="F:protein serine/threonine kinase activity"/>
    <property type="evidence" value="ECO:0007669"/>
    <property type="project" value="UniProtKB-KW"/>
</dbReference>
<dbReference type="InterPro" id="IPR000719">
    <property type="entry name" value="Prot_kinase_dom"/>
</dbReference>
<comment type="similarity">
    <text evidence="4">Belongs to the protein kinase superfamily.</text>
</comment>
<dbReference type="SUPFAM" id="SSF56112">
    <property type="entry name" value="Protein kinase-like (PK-like)"/>
    <property type="match status" value="1"/>
</dbReference>
<dbReference type="VEuPathDB" id="AmoebaDB:ACA1_251760"/>
<feature type="domain" description="Protein kinase" evidence="5">
    <location>
        <begin position="81"/>
        <end position="352"/>
    </location>
</feature>
<dbReference type="Proteomes" id="UP000011083">
    <property type="component" value="Unassembled WGS sequence"/>
</dbReference>
<dbReference type="SMART" id="SM00220">
    <property type="entry name" value="S_TKc"/>
    <property type="match status" value="1"/>
</dbReference>
<keyword evidence="6" id="KW-0808">Transferase</keyword>
<dbReference type="InterPro" id="IPR011009">
    <property type="entry name" value="Kinase-like_dom_sf"/>
</dbReference>
<dbReference type="OrthoDB" id="31056at2759"/>
<dbReference type="GeneID" id="14923213"/>
<keyword evidence="4" id="KW-0723">Serine/threonine-protein kinase</keyword>
<dbReference type="Pfam" id="PF00069">
    <property type="entry name" value="Pkinase"/>
    <property type="match status" value="1"/>
</dbReference>
<dbReference type="PROSITE" id="PS00107">
    <property type="entry name" value="PROTEIN_KINASE_ATP"/>
    <property type="match status" value="1"/>
</dbReference>
<dbReference type="PANTHER" id="PTHR44329">
    <property type="entry name" value="SERINE/THREONINE-PROTEIN KINASE TNNI3K-RELATED"/>
    <property type="match status" value="1"/>
</dbReference>
<evidence type="ECO:0000259" key="5">
    <source>
        <dbReference type="PROSITE" id="PS50011"/>
    </source>
</evidence>
<keyword evidence="6" id="KW-0418">Kinase</keyword>
<evidence type="ECO:0000256" key="4">
    <source>
        <dbReference type="RuleBase" id="RU000304"/>
    </source>
</evidence>
<dbReference type="Gene3D" id="1.10.510.10">
    <property type="entry name" value="Transferase(Phosphotransferase) domain 1"/>
    <property type="match status" value="1"/>
</dbReference>
<keyword evidence="7" id="KW-1185">Reference proteome</keyword>
<dbReference type="STRING" id="1257118.L8HAK7"/>
<evidence type="ECO:0000256" key="2">
    <source>
        <dbReference type="ARBA" id="ARBA00022840"/>
    </source>
</evidence>
<dbReference type="InterPro" id="IPR008271">
    <property type="entry name" value="Ser/Thr_kinase_AS"/>
</dbReference>
<keyword evidence="2 3" id="KW-0067">ATP-binding</keyword>
<sequence>MSTSSSSSSAAGGAQTSPIAMSYASSSSIPVGFGMSGESLYAASESLPVERVTRLGEGQHSPTHGLPASEVLTIDFKNDEIEFHEELGRGASGATVYACSIKGMFFAAKIMDSSTFPSEEQTQRMLSEISITAQLRHENVVRLLAFDYREDKKEIRMFTQIYPETLWQVIASRAATGKPFTPKEVVDFAFQIARGLHYLGRQDPPIIHRDLKSDNIFVSWDNHRKPRRLHIGDFDTSKILDTTGAKTFTQVGTPGWMAPEVFTESGRGHGVKADVWSFGMVLYELIVMKQPYFDKNHFEISTCNVKGIRPTVPESVDKEAFKELLKLFNKCTNKKPQDRPSTADILATLAAM</sequence>
<proteinExistence type="inferred from homology"/>
<feature type="binding site" evidence="3">
    <location>
        <position position="109"/>
    </location>
    <ligand>
        <name>ATP</name>
        <dbReference type="ChEBI" id="CHEBI:30616"/>
    </ligand>
</feature>
<dbReference type="PROSITE" id="PS50011">
    <property type="entry name" value="PROTEIN_KINASE_DOM"/>
    <property type="match status" value="1"/>
</dbReference>
<evidence type="ECO:0000256" key="3">
    <source>
        <dbReference type="PROSITE-ProRule" id="PRU10141"/>
    </source>
</evidence>
<dbReference type="InterPro" id="IPR017441">
    <property type="entry name" value="Protein_kinase_ATP_BS"/>
</dbReference>
<accession>L8HAK7</accession>
<dbReference type="GO" id="GO:0005524">
    <property type="term" value="F:ATP binding"/>
    <property type="evidence" value="ECO:0007669"/>
    <property type="project" value="UniProtKB-UniRule"/>
</dbReference>
<dbReference type="AlphaFoldDB" id="L8HAK7"/>
<evidence type="ECO:0000313" key="7">
    <source>
        <dbReference type="Proteomes" id="UP000011083"/>
    </source>
</evidence>
<dbReference type="OMA" id="YMTEERS"/>
<dbReference type="InterPro" id="IPR051681">
    <property type="entry name" value="Ser/Thr_Kinases-Pseudokinases"/>
</dbReference>
<dbReference type="RefSeq" id="XP_004367538.1">
    <property type="nucleotide sequence ID" value="XM_004367481.1"/>
</dbReference>
<reference evidence="6 7" key="1">
    <citation type="journal article" date="2013" name="Genome Biol.">
        <title>Genome of Acanthamoeba castellanii highlights extensive lateral gene transfer and early evolution of tyrosine kinase signaling.</title>
        <authorList>
            <person name="Clarke M."/>
            <person name="Lohan A.J."/>
            <person name="Liu B."/>
            <person name="Lagkouvardos I."/>
            <person name="Roy S."/>
            <person name="Zafar N."/>
            <person name="Bertelli C."/>
            <person name="Schilde C."/>
            <person name="Kianianmomeni A."/>
            <person name="Burglin T.R."/>
            <person name="Frech C."/>
            <person name="Turcotte B."/>
            <person name="Kopec K.O."/>
            <person name="Synnott J.M."/>
            <person name="Choo C."/>
            <person name="Paponov I."/>
            <person name="Finkler A."/>
            <person name="Soon Heng Tan C."/>
            <person name="Hutchins A.P."/>
            <person name="Weinmeier T."/>
            <person name="Rattei T."/>
            <person name="Chu J.S."/>
            <person name="Gimenez G."/>
            <person name="Irimia M."/>
            <person name="Rigden D.J."/>
            <person name="Fitzpatrick D.A."/>
            <person name="Lorenzo-Morales J."/>
            <person name="Bateman A."/>
            <person name="Chiu C.H."/>
            <person name="Tang P."/>
            <person name="Hegemann P."/>
            <person name="Fromm H."/>
            <person name="Raoult D."/>
            <person name="Greub G."/>
            <person name="Miranda-Saavedra D."/>
            <person name="Chen N."/>
            <person name="Nash P."/>
            <person name="Ginger M.L."/>
            <person name="Horn M."/>
            <person name="Schaap P."/>
            <person name="Caler L."/>
            <person name="Loftus B."/>
        </authorList>
    </citation>
    <scope>NUCLEOTIDE SEQUENCE [LARGE SCALE GENOMIC DNA]</scope>
    <source>
        <strain evidence="6 7">Neff</strain>
    </source>
</reference>
<dbReference type="KEGG" id="acan:ACA1_251760"/>
<keyword evidence="1 3" id="KW-0547">Nucleotide-binding</keyword>
<organism evidence="6 7">
    <name type="scientific">Acanthamoeba castellanii (strain ATCC 30010 / Neff)</name>
    <dbReference type="NCBI Taxonomy" id="1257118"/>
    <lineage>
        <taxon>Eukaryota</taxon>
        <taxon>Amoebozoa</taxon>
        <taxon>Discosea</taxon>
        <taxon>Longamoebia</taxon>
        <taxon>Centramoebida</taxon>
        <taxon>Acanthamoebidae</taxon>
        <taxon>Acanthamoeba</taxon>
    </lineage>
</organism>